<feature type="compositionally biased region" description="Basic and acidic residues" evidence="1">
    <location>
        <begin position="386"/>
        <end position="396"/>
    </location>
</feature>
<feature type="compositionally biased region" description="Basic and acidic residues" evidence="1">
    <location>
        <begin position="101"/>
        <end position="112"/>
    </location>
</feature>
<feature type="compositionally biased region" description="Pro residues" evidence="1">
    <location>
        <begin position="334"/>
        <end position="348"/>
    </location>
</feature>
<evidence type="ECO:0000313" key="2">
    <source>
        <dbReference type="EMBL" id="KAF2122147.1"/>
    </source>
</evidence>
<dbReference type="OrthoDB" id="3684119at2759"/>
<evidence type="ECO:0000313" key="3">
    <source>
        <dbReference type="Proteomes" id="UP000799770"/>
    </source>
</evidence>
<dbReference type="EMBL" id="ML977311">
    <property type="protein sequence ID" value="KAF2122147.1"/>
    <property type="molecule type" value="Genomic_DNA"/>
</dbReference>
<evidence type="ECO:0000256" key="1">
    <source>
        <dbReference type="SAM" id="MobiDB-lite"/>
    </source>
</evidence>
<feature type="compositionally biased region" description="Low complexity" evidence="1">
    <location>
        <begin position="227"/>
        <end position="244"/>
    </location>
</feature>
<sequence>MTTTELPLRPRRSQERRSLTAQVERFTFTTSEMPFRSQASRFPSTESNMPQEDRETSDSKQYSSPNVSSSAIAPTEKPSFISRRRPSALFGKSPFRFTLRHRCESRARDGEGKMSGSSSSTSPSSFESPPLSPTTTISTSPSSASRRARPELQCAQPSSDMDLGFPFGKPTPAGSTRGRDLGSVSESVSTSPRAFKAHPGTLVTISSVSAPCLPTLGTEDSVLSPQTDGPITPDSSSSSPTSKTGTKDYHADLRSNSSSSAEVKEPPKRTTTAPGYFYGFNYGATLETPIYKPESKAARNARLENIDYQARKLEQRARSIEQRERLLREGPEKPSGPSPTPGPAPPSSAPASPGLSCHPRASGESSRSSSSTDSASVALRSIRASFEARRSRELHRSSSLPVRKSDYDIFTDEDERGFIGDEPL</sequence>
<protein>
    <submittedName>
        <fullName evidence="2">Uncharacterized protein</fullName>
    </submittedName>
</protein>
<feature type="region of interest" description="Disordered" evidence="1">
    <location>
        <begin position="214"/>
        <end position="278"/>
    </location>
</feature>
<accession>A0A6A5ZTI4</accession>
<proteinExistence type="predicted"/>
<gene>
    <name evidence="2" type="ORF">BDV96DRAFT_139331</name>
</gene>
<name>A0A6A5ZTI4_9PLEO</name>
<feature type="region of interest" description="Disordered" evidence="1">
    <location>
        <begin position="312"/>
        <end position="424"/>
    </location>
</feature>
<feature type="compositionally biased region" description="Polar residues" evidence="1">
    <location>
        <begin position="59"/>
        <end position="72"/>
    </location>
</feature>
<organism evidence="2 3">
    <name type="scientific">Lophiotrema nucula</name>
    <dbReference type="NCBI Taxonomy" id="690887"/>
    <lineage>
        <taxon>Eukaryota</taxon>
        <taxon>Fungi</taxon>
        <taxon>Dikarya</taxon>
        <taxon>Ascomycota</taxon>
        <taxon>Pezizomycotina</taxon>
        <taxon>Dothideomycetes</taxon>
        <taxon>Pleosporomycetidae</taxon>
        <taxon>Pleosporales</taxon>
        <taxon>Lophiotremataceae</taxon>
        <taxon>Lophiotrema</taxon>
    </lineage>
</organism>
<feature type="compositionally biased region" description="Low complexity" evidence="1">
    <location>
        <begin position="115"/>
        <end position="145"/>
    </location>
</feature>
<feature type="compositionally biased region" description="Polar residues" evidence="1">
    <location>
        <begin position="27"/>
        <end position="50"/>
    </location>
</feature>
<keyword evidence="3" id="KW-1185">Reference proteome</keyword>
<dbReference type="Proteomes" id="UP000799770">
    <property type="component" value="Unassembled WGS sequence"/>
</dbReference>
<reference evidence="2" key="1">
    <citation type="journal article" date="2020" name="Stud. Mycol.">
        <title>101 Dothideomycetes genomes: a test case for predicting lifestyles and emergence of pathogens.</title>
        <authorList>
            <person name="Haridas S."/>
            <person name="Albert R."/>
            <person name="Binder M."/>
            <person name="Bloem J."/>
            <person name="Labutti K."/>
            <person name="Salamov A."/>
            <person name="Andreopoulos B."/>
            <person name="Baker S."/>
            <person name="Barry K."/>
            <person name="Bills G."/>
            <person name="Bluhm B."/>
            <person name="Cannon C."/>
            <person name="Castanera R."/>
            <person name="Culley D."/>
            <person name="Daum C."/>
            <person name="Ezra D."/>
            <person name="Gonzalez J."/>
            <person name="Henrissat B."/>
            <person name="Kuo A."/>
            <person name="Liang C."/>
            <person name="Lipzen A."/>
            <person name="Lutzoni F."/>
            <person name="Magnuson J."/>
            <person name="Mondo S."/>
            <person name="Nolan M."/>
            <person name="Ohm R."/>
            <person name="Pangilinan J."/>
            <person name="Park H.-J."/>
            <person name="Ramirez L."/>
            <person name="Alfaro M."/>
            <person name="Sun H."/>
            <person name="Tritt A."/>
            <person name="Yoshinaga Y."/>
            <person name="Zwiers L.-H."/>
            <person name="Turgeon B."/>
            <person name="Goodwin S."/>
            <person name="Spatafora J."/>
            <person name="Crous P."/>
            <person name="Grigoriev I."/>
        </authorList>
    </citation>
    <scope>NUCLEOTIDE SEQUENCE</scope>
    <source>
        <strain evidence="2">CBS 627.86</strain>
    </source>
</reference>
<feature type="region of interest" description="Disordered" evidence="1">
    <location>
        <begin position="1"/>
        <end position="197"/>
    </location>
</feature>
<feature type="compositionally biased region" description="Basic and acidic residues" evidence="1">
    <location>
        <begin position="312"/>
        <end position="332"/>
    </location>
</feature>
<feature type="compositionally biased region" description="Low complexity" evidence="1">
    <location>
        <begin position="349"/>
        <end position="381"/>
    </location>
</feature>
<dbReference type="AlphaFoldDB" id="A0A6A5ZTI4"/>